<dbReference type="CDD" id="cd09917">
    <property type="entry name" value="F-box_SF"/>
    <property type="match status" value="1"/>
</dbReference>
<name>A0A6A2WG62_HIBSY</name>
<dbReference type="Pfam" id="PF00646">
    <property type="entry name" value="F-box"/>
    <property type="match status" value="1"/>
</dbReference>
<evidence type="ECO:0000313" key="2">
    <source>
        <dbReference type="EMBL" id="KAE8656701.1"/>
    </source>
</evidence>
<proteinExistence type="predicted"/>
<dbReference type="SUPFAM" id="SSF81383">
    <property type="entry name" value="F-box domain"/>
    <property type="match status" value="1"/>
</dbReference>
<accession>A0A6A2WG62</accession>
<comment type="caution">
    <text evidence="2">The sequence shown here is derived from an EMBL/GenBank/DDBJ whole genome shotgun (WGS) entry which is preliminary data.</text>
</comment>
<dbReference type="Proteomes" id="UP000436088">
    <property type="component" value="Unassembled WGS sequence"/>
</dbReference>
<dbReference type="InterPro" id="IPR001810">
    <property type="entry name" value="F-box_dom"/>
</dbReference>
<evidence type="ECO:0000259" key="1">
    <source>
        <dbReference type="Pfam" id="PF00646"/>
    </source>
</evidence>
<dbReference type="PANTHER" id="PTHR31482:SF2">
    <property type="entry name" value="F-BOX DOMAIN-CONTAINING PROTEIN"/>
    <property type="match status" value="1"/>
</dbReference>
<dbReference type="InterPro" id="IPR036047">
    <property type="entry name" value="F-box-like_dom_sf"/>
</dbReference>
<organism evidence="2 3">
    <name type="scientific">Hibiscus syriacus</name>
    <name type="common">Rose of Sharon</name>
    <dbReference type="NCBI Taxonomy" id="106335"/>
    <lineage>
        <taxon>Eukaryota</taxon>
        <taxon>Viridiplantae</taxon>
        <taxon>Streptophyta</taxon>
        <taxon>Embryophyta</taxon>
        <taxon>Tracheophyta</taxon>
        <taxon>Spermatophyta</taxon>
        <taxon>Magnoliopsida</taxon>
        <taxon>eudicotyledons</taxon>
        <taxon>Gunneridae</taxon>
        <taxon>Pentapetalae</taxon>
        <taxon>rosids</taxon>
        <taxon>malvids</taxon>
        <taxon>Malvales</taxon>
        <taxon>Malvaceae</taxon>
        <taxon>Malvoideae</taxon>
        <taxon>Hibiscus</taxon>
    </lineage>
</organism>
<keyword evidence="3" id="KW-1185">Reference proteome</keyword>
<dbReference type="PANTHER" id="PTHR31482">
    <property type="entry name" value="ESTS AU081301(E20138)"/>
    <property type="match status" value="1"/>
</dbReference>
<evidence type="ECO:0000313" key="3">
    <source>
        <dbReference type="Proteomes" id="UP000436088"/>
    </source>
</evidence>
<gene>
    <name evidence="2" type="ORF">F3Y22_tig00116997pilonHSYRG00190</name>
</gene>
<sequence>MIENVLGLRFFTAIPSKMSLKKMSFTSKVDNFEEVEENAMSVLDLPDLVLECILERLPPAALCNMAVFAAL</sequence>
<feature type="domain" description="F-box" evidence="1">
    <location>
        <begin position="43"/>
        <end position="66"/>
    </location>
</feature>
<protein>
    <recommendedName>
        <fullName evidence="1">F-box domain-containing protein</fullName>
    </recommendedName>
</protein>
<dbReference type="AlphaFoldDB" id="A0A6A2WG62"/>
<reference evidence="2" key="1">
    <citation type="submission" date="2019-09" db="EMBL/GenBank/DDBJ databases">
        <title>Draft genome information of white flower Hibiscus syriacus.</title>
        <authorList>
            <person name="Kim Y.-M."/>
        </authorList>
    </citation>
    <scope>NUCLEOTIDE SEQUENCE [LARGE SCALE GENOMIC DNA]</scope>
    <source>
        <strain evidence="2">YM2019G1</strain>
    </source>
</reference>
<dbReference type="EMBL" id="VEPZ02001762">
    <property type="protein sequence ID" value="KAE8656701.1"/>
    <property type="molecule type" value="Genomic_DNA"/>
</dbReference>